<evidence type="ECO:0000256" key="5">
    <source>
        <dbReference type="PROSITE-ProRule" id="PRU00679"/>
    </source>
</evidence>
<evidence type="ECO:0000256" key="2">
    <source>
        <dbReference type="ARBA" id="ARBA00022801"/>
    </source>
</evidence>
<keyword evidence="2" id="KW-0378">Hydrolase</keyword>
<dbReference type="SUPFAM" id="SSF51556">
    <property type="entry name" value="Metallo-dependent hydrolases"/>
    <property type="match status" value="1"/>
</dbReference>
<feature type="modified residue" description="N6-carboxylysine" evidence="3 5">
    <location>
        <position position="134"/>
    </location>
</feature>
<feature type="binding site" description="via carbamate group" evidence="4">
    <location>
        <position position="134"/>
    </location>
    <ligand>
        <name>Zn(2+)</name>
        <dbReference type="ChEBI" id="CHEBI:29105"/>
        <label>1</label>
    </ligand>
</feature>
<dbReference type="EMBL" id="DSMG01000196">
    <property type="protein sequence ID" value="HDX33575.1"/>
    <property type="molecule type" value="Genomic_DNA"/>
</dbReference>
<dbReference type="PROSITE" id="PS51347">
    <property type="entry name" value="PHOSPHOTRIESTERASE_2"/>
    <property type="match status" value="1"/>
</dbReference>
<dbReference type="AlphaFoldDB" id="A0A7C1FVU3"/>
<dbReference type="CDD" id="cd00530">
    <property type="entry name" value="PTE"/>
    <property type="match status" value="1"/>
</dbReference>
<dbReference type="PIRSF" id="PIRSF016839">
    <property type="entry name" value="PhP"/>
    <property type="match status" value="1"/>
</dbReference>
<comment type="caution">
    <text evidence="6">The sequence shown here is derived from an EMBL/GenBank/DDBJ whole genome shotgun (WGS) entry which is preliminary data.</text>
</comment>
<name>A0A7C1FVU3_9CHLR</name>
<feature type="binding site" evidence="4">
    <location>
        <position position="22"/>
    </location>
    <ligand>
        <name>Zn(2+)</name>
        <dbReference type="ChEBI" id="CHEBI:29105"/>
        <label>1</label>
    </ligand>
</feature>
<dbReference type="Pfam" id="PF02126">
    <property type="entry name" value="PTE"/>
    <property type="match status" value="1"/>
</dbReference>
<comment type="similarity">
    <text evidence="5">Belongs to the metallo-dependent hydrolases superfamily. Phosphotriesterase family.</text>
</comment>
<comment type="cofactor">
    <cofactor evidence="4">
        <name>a divalent metal cation</name>
        <dbReference type="ChEBI" id="CHEBI:60240"/>
    </cofactor>
    <text evidence="4">Binds 2 divalent metal cations per subunit.</text>
</comment>
<protein>
    <submittedName>
        <fullName evidence="6">Phosphotriesterase</fullName>
    </submittedName>
</protein>
<feature type="binding site" description="via carbamate group" evidence="4">
    <location>
        <position position="134"/>
    </location>
    <ligand>
        <name>Zn(2+)</name>
        <dbReference type="ChEBI" id="CHEBI:29105"/>
        <label>2</label>
    </ligand>
</feature>
<feature type="binding site" evidence="4">
    <location>
        <position position="195"/>
    </location>
    <ligand>
        <name>Zn(2+)</name>
        <dbReference type="ChEBI" id="CHEBI:29105"/>
        <label>2</label>
    </ligand>
</feature>
<reference evidence="6" key="1">
    <citation type="journal article" date="2020" name="mSystems">
        <title>Genome- and Community-Level Interaction Insights into Carbon Utilization and Element Cycling Functions of Hydrothermarchaeota in Hydrothermal Sediment.</title>
        <authorList>
            <person name="Zhou Z."/>
            <person name="Liu Y."/>
            <person name="Xu W."/>
            <person name="Pan J."/>
            <person name="Luo Z.H."/>
            <person name="Li M."/>
        </authorList>
    </citation>
    <scope>NUCLEOTIDE SEQUENCE [LARGE SCALE GENOMIC DNA]</scope>
    <source>
        <strain evidence="6">SpSt-289</strain>
    </source>
</reference>
<sequence>MGKIRTVLGDIEPGALGVTYMHEHVITHPPADVADRDLAMESIAAATRELTSFYLAGGRALVEMTPRDYGRDPLALREISAATGVHIICTTGWLKDKFCRSWVEERTINELADEMIRELVDGIDDTGVRAGVIKAGSSLNTITPAEEKVFRAAARAHRETGALISTHTEKGTMALEQIELLRSEGVSPERILIGHLDHKPELEYWRSVAKTGANLGVDQIGKEKYLPDSQRIELILAMVAEGYGEQLCLSGDLARASYWPAYGGWSGPGLTYILWRFLPWLRERGLDVVQIEAMMVKTPARLLQLDTA</sequence>
<feature type="binding site" evidence="4">
    <location>
        <position position="252"/>
    </location>
    <ligand>
        <name>Zn(2+)</name>
        <dbReference type="ChEBI" id="CHEBI:29105"/>
        <label>1</label>
    </ligand>
</feature>
<evidence type="ECO:0000313" key="6">
    <source>
        <dbReference type="EMBL" id="HDX33575.1"/>
    </source>
</evidence>
<dbReference type="GO" id="GO:0008270">
    <property type="term" value="F:zinc ion binding"/>
    <property type="evidence" value="ECO:0007669"/>
    <property type="project" value="InterPro"/>
</dbReference>
<evidence type="ECO:0000256" key="4">
    <source>
        <dbReference type="PIRSR" id="PIRSR601559-51"/>
    </source>
</evidence>
<proteinExistence type="inferred from homology"/>
<feature type="binding site" evidence="4">
    <location>
        <position position="24"/>
    </location>
    <ligand>
        <name>Zn(2+)</name>
        <dbReference type="ChEBI" id="CHEBI:29105"/>
        <label>1</label>
    </ligand>
</feature>
<dbReference type="PANTHER" id="PTHR10819:SF3">
    <property type="entry name" value="PHOSPHOTRIESTERASE-RELATED PROTEIN"/>
    <property type="match status" value="1"/>
</dbReference>
<accession>A0A7C1FVU3</accession>
<organism evidence="6">
    <name type="scientific">Caldilinea aerophila</name>
    <dbReference type="NCBI Taxonomy" id="133453"/>
    <lineage>
        <taxon>Bacteria</taxon>
        <taxon>Bacillati</taxon>
        <taxon>Chloroflexota</taxon>
        <taxon>Caldilineae</taxon>
        <taxon>Caldilineales</taxon>
        <taxon>Caldilineaceae</taxon>
        <taxon>Caldilinea</taxon>
    </lineage>
</organism>
<dbReference type="InterPro" id="IPR032466">
    <property type="entry name" value="Metal_Hydrolase"/>
</dbReference>
<dbReference type="GO" id="GO:0016787">
    <property type="term" value="F:hydrolase activity"/>
    <property type="evidence" value="ECO:0007669"/>
    <property type="project" value="UniProtKB-KW"/>
</dbReference>
<dbReference type="InterPro" id="IPR001559">
    <property type="entry name" value="Phosphotriesterase"/>
</dbReference>
<keyword evidence="1 4" id="KW-0479">Metal-binding</keyword>
<gene>
    <name evidence="6" type="ORF">ENQ20_19135</name>
</gene>
<dbReference type="PANTHER" id="PTHR10819">
    <property type="entry name" value="PHOSPHOTRIESTERASE-RELATED"/>
    <property type="match status" value="1"/>
</dbReference>
<dbReference type="Gene3D" id="3.20.20.140">
    <property type="entry name" value="Metal-dependent hydrolases"/>
    <property type="match status" value="1"/>
</dbReference>
<evidence type="ECO:0000256" key="1">
    <source>
        <dbReference type="ARBA" id="ARBA00022723"/>
    </source>
</evidence>
<feature type="binding site" evidence="4">
    <location>
        <position position="167"/>
    </location>
    <ligand>
        <name>Zn(2+)</name>
        <dbReference type="ChEBI" id="CHEBI:29105"/>
        <label>2</label>
    </ligand>
</feature>
<evidence type="ECO:0000256" key="3">
    <source>
        <dbReference type="PIRSR" id="PIRSR601559-50"/>
    </source>
</evidence>